<comment type="similarity">
    <text evidence="1">Belongs to the vitamin-B12 dependent methionine synthase family.</text>
</comment>
<sequence length="271" mass="29589">MEKFMIIGERIHCIAPPIRKAIAERNPEPIIKRAVEQLDAGAHVIDFNIGPAERDGAEIMEWGVKLLQSELNNVPLALDTANVAALEAGLKVYDRTHGKPIINSADAGDRMHLMEVAGGYDAAIIALCAKEGIPADNEQRMGYCTELIEAAAMAGIDPETDVYFDPLCLVIKGMQDKQMDVLEAIRQMTEMGLKTTGGLSNVSNGCPKHIRPILDSNWLAMAMANGFSSAIVNPLDELLMQTIKSCDIIRNANLYADSYLEVKDLAFDYKG</sequence>
<dbReference type="GO" id="GO:0031419">
    <property type="term" value="F:cobalamin binding"/>
    <property type="evidence" value="ECO:0007669"/>
    <property type="project" value="UniProtKB-KW"/>
</dbReference>
<dbReference type="PROSITE" id="PS50972">
    <property type="entry name" value="PTERIN_BINDING"/>
    <property type="match status" value="1"/>
</dbReference>
<evidence type="ECO:0000259" key="7">
    <source>
        <dbReference type="PROSITE" id="PS50972"/>
    </source>
</evidence>
<dbReference type="InterPro" id="IPR050554">
    <property type="entry name" value="Met_Synthase/Corrinoid"/>
</dbReference>
<dbReference type="Gene3D" id="3.20.20.20">
    <property type="entry name" value="Dihydropteroate synthase-like"/>
    <property type="match status" value="1"/>
</dbReference>
<dbReference type="SUPFAM" id="SSF51717">
    <property type="entry name" value="Dihydropteroate synthetase-like"/>
    <property type="match status" value="1"/>
</dbReference>
<dbReference type="GO" id="GO:0032259">
    <property type="term" value="P:methylation"/>
    <property type="evidence" value="ECO:0007669"/>
    <property type="project" value="UniProtKB-KW"/>
</dbReference>
<keyword evidence="4" id="KW-0808">Transferase</keyword>
<dbReference type="RefSeq" id="WP_039678507.1">
    <property type="nucleotide sequence ID" value="NZ_JWHR01000038.1"/>
</dbReference>
<dbReference type="OrthoDB" id="9775133at2"/>
<accession>A0A0B3VNJ8</accession>
<dbReference type="GO" id="GO:0046653">
    <property type="term" value="P:tetrahydrofolate metabolic process"/>
    <property type="evidence" value="ECO:0007669"/>
    <property type="project" value="TreeGrafter"/>
</dbReference>
<dbReference type="AlphaFoldDB" id="A0A0B3VNJ8"/>
<evidence type="ECO:0000256" key="1">
    <source>
        <dbReference type="ARBA" id="ARBA00010398"/>
    </source>
</evidence>
<evidence type="ECO:0000313" key="8">
    <source>
        <dbReference type="EMBL" id="KHS58361.1"/>
    </source>
</evidence>
<feature type="domain" description="Pterin-binding" evidence="7">
    <location>
        <begin position="4"/>
        <end position="263"/>
    </location>
</feature>
<evidence type="ECO:0000256" key="6">
    <source>
        <dbReference type="ARBA" id="ARBA00023285"/>
    </source>
</evidence>
<dbReference type="NCBIfam" id="NF040758">
    <property type="entry name" value="CODH_ACS_meth"/>
    <property type="match status" value="1"/>
</dbReference>
<keyword evidence="9" id="KW-1185">Reference proteome</keyword>
<comment type="caution">
    <text evidence="8">The sequence shown here is derived from an EMBL/GenBank/DDBJ whole genome shotgun (WGS) entry which is preliminary data.</text>
</comment>
<dbReference type="InterPro" id="IPR011005">
    <property type="entry name" value="Dihydropteroate_synth-like_sf"/>
</dbReference>
<dbReference type="Proteomes" id="UP000031189">
    <property type="component" value="Unassembled WGS sequence"/>
</dbReference>
<evidence type="ECO:0000256" key="3">
    <source>
        <dbReference type="ARBA" id="ARBA00022628"/>
    </source>
</evidence>
<dbReference type="InterPro" id="IPR000489">
    <property type="entry name" value="Pterin-binding_dom"/>
</dbReference>
<dbReference type="GO" id="GO:0008705">
    <property type="term" value="F:methionine synthase activity"/>
    <property type="evidence" value="ECO:0007669"/>
    <property type="project" value="TreeGrafter"/>
</dbReference>
<evidence type="ECO:0000256" key="5">
    <source>
        <dbReference type="ARBA" id="ARBA00022723"/>
    </source>
</evidence>
<dbReference type="GO" id="GO:0046872">
    <property type="term" value="F:metal ion binding"/>
    <property type="evidence" value="ECO:0007669"/>
    <property type="project" value="UniProtKB-KW"/>
</dbReference>
<organism evidence="8 9">
    <name type="scientific">Terrisporobacter othiniensis</name>
    <dbReference type="NCBI Taxonomy" id="1577792"/>
    <lineage>
        <taxon>Bacteria</taxon>
        <taxon>Bacillati</taxon>
        <taxon>Bacillota</taxon>
        <taxon>Clostridia</taxon>
        <taxon>Peptostreptococcales</taxon>
        <taxon>Peptostreptococcaceae</taxon>
        <taxon>Terrisporobacter</taxon>
    </lineage>
</organism>
<reference evidence="8 9" key="1">
    <citation type="submission" date="2014-12" db="EMBL/GenBank/DDBJ databases">
        <title>Draft genome sequence of Terrisporobacter sp. 08-306576, isolated from the blood culture of a bacteremia patient.</title>
        <authorList>
            <person name="Lund L.C."/>
            <person name="Sydenham T.V."/>
            <person name="Hogh S.V."/>
            <person name="Skov M.N."/>
            <person name="Kemp M."/>
            <person name="Justesen U.S."/>
        </authorList>
    </citation>
    <scope>NUCLEOTIDE SEQUENCE [LARGE SCALE GENOMIC DNA]</scope>
    <source>
        <strain evidence="8 9">08-306576</strain>
    </source>
</reference>
<dbReference type="STRING" id="1577792.QX51_03420"/>
<protein>
    <submittedName>
        <fullName evidence="8">Carbon monoxide dehydrogenase</fullName>
    </submittedName>
</protein>
<evidence type="ECO:0000256" key="2">
    <source>
        <dbReference type="ARBA" id="ARBA00022603"/>
    </source>
</evidence>
<evidence type="ECO:0000256" key="4">
    <source>
        <dbReference type="ARBA" id="ARBA00022679"/>
    </source>
</evidence>
<proteinExistence type="inferred from homology"/>
<dbReference type="GO" id="GO:0005829">
    <property type="term" value="C:cytosol"/>
    <property type="evidence" value="ECO:0007669"/>
    <property type="project" value="TreeGrafter"/>
</dbReference>
<gene>
    <name evidence="8" type="ORF">QX51_03420</name>
</gene>
<keyword evidence="5" id="KW-0479">Metal-binding</keyword>
<name>A0A0B3VNJ8_9FIRM</name>
<dbReference type="PANTHER" id="PTHR45833:SF1">
    <property type="entry name" value="METHIONINE SYNTHASE"/>
    <property type="match status" value="1"/>
</dbReference>
<keyword evidence="3" id="KW-0846">Cobalamin</keyword>
<dbReference type="Pfam" id="PF00809">
    <property type="entry name" value="Pterin_bind"/>
    <property type="match status" value="1"/>
</dbReference>
<evidence type="ECO:0000313" key="9">
    <source>
        <dbReference type="Proteomes" id="UP000031189"/>
    </source>
</evidence>
<dbReference type="GO" id="GO:0050667">
    <property type="term" value="P:homocysteine metabolic process"/>
    <property type="evidence" value="ECO:0007669"/>
    <property type="project" value="TreeGrafter"/>
</dbReference>
<dbReference type="EMBL" id="JWHR01000038">
    <property type="protein sequence ID" value="KHS58361.1"/>
    <property type="molecule type" value="Genomic_DNA"/>
</dbReference>
<keyword evidence="2" id="KW-0489">Methyltransferase</keyword>
<dbReference type="PANTHER" id="PTHR45833">
    <property type="entry name" value="METHIONINE SYNTHASE"/>
    <property type="match status" value="1"/>
</dbReference>
<keyword evidence="6" id="KW-0170">Cobalt</keyword>